<dbReference type="SUPFAM" id="SSF48726">
    <property type="entry name" value="Immunoglobulin"/>
    <property type="match status" value="2"/>
</dbReference>
<dbReference type="GO" id="GO:0030424">
    <property type="term" value="C:axon"/>
    <property type="evidence" value="ECO:0000318"/>
    <property type="project" value="GO_Central"/>
</dbReference>
<dbReference type="SMART" id="SM00409">
    <property type="entry name" value="IG"/>
    <property type="match status" value="2"/>
</dbReference>
<feature type="domain" description="Ig-like" evidence="3">
    <location>
        <begin position="134"/>
        <end position="215"/>
    </location>
</feature>
<feature type="domain" description="Ig-like" evidence="3">
    <location>
        <begin position="29"/>
        <end position="115"/>
    </location>
</feature>
<evidence type="ECO:0000259" key="3">
    <source>
        <dbReference type="PROSITE" id="PS50835"/>
    </source>
</evidence>
<sequence length="224" mass="24705">MNTFNPTCLLLCLANLTFAWYMGYNDVPPSIVEQPESIYGDQRIPLTLTCRATGTPEPTYYWEKDGALFDVDSNDRASLDGGNLVIESLTTADDGQYQCFAKNRLGTAMSQKILTSLAFMDQFENECETVQTYQGRHLKLLCGGTPGVPNSNPALLIYWTDAAPKPRPITYNARVNQDPQGNLVFSYVIASDAQGYFCQAINKVVGSSQRSPKVTLMVSGRQTS</sequence>
<dbReference type="SMART" id="SM00408">
    <property type="entry name" value="IGc2"/>
    <property type="match status" value="1"/>
</dbReference>
<feature type="chain" id="PRO_5029476316" description="Ig-like domain-containing protein" evidence="2">
    <location>
        <begin position="20"/>
        <end position="224"/>
    </location>
</feature>
<keyword evidence="5" id="KW-1185">Reference proteome</keyword>
<dbReference type="Gene3D" id="2.60.40.10">
    <property type="entry name" value="Immunoglobulins"/>
    <property type="match status" value="2"/>
</dbReference>
<dbReference type="GeneID" id="105436462"/>
<dbReference type="InterPro" id="IPR007110">
    <property type="entry name" value="Ig-like_dom"/>
</dbReference>
<dbReference type="InParanoid" id="A0A7M7T4W5"/>
<dbReference type="EnsemblMetazoa" id="XM_030998178">
    <property type="protein sequence ID" value="XP_030854038"/>
    <property type="gene ID" value="LOC105436462"/>
</dbReference>
<proteinExistence type="predicted"/>
<dbReference type="PANTHER" id="PTHR10075:SF100">
    <property type="entry name" value="FASCICLIN-2"/>
    <property type="match status" value="1"/>
</dbReference>
<dbReference type="InterPro" id="IPR013783">
    <property type="entry name" value="Ig-like_fold"/>
</dbReference>
<dbReference type="AlphaFoldDB" id="A0A7M7T4W5"/>
<evidence type="ECO:0000256" key="2">
    <source>
        <dbReference type="SAM" id="SignalP"/>
    </source>
</evidence>
<dbReference type="GO" id="GO:0098632">
    <property type="term" value="F:cell-cell adhesion mediator activity"/>
    <property type="evidence" value="ECO:0000318"/>
    <property type="project" value="GO_Central"/>
</dbReference>
<accession>A0A7M7T4W5</accession>
<name>A0A7M7T4W5_STRPU</name>
<dbReference type="FunFam" id="2.60.40.10:FF:002907">
    <property type="entry name" value="Uncharacterized protein"/>
    <property type="match status" value="1"/>
</dbReference>
<keyword evidence="1" id="KW-0393">Immunoglobulin domain</keyword>
<dbReference type="PROSITE" id="PS50835">
    <property type="entry name" value="IG_LIKE"/>
    <property type="match status" value="2"/>
</dbReference>
<dbReference type="GO" id="GO:0005886">
    <property type="term" value="C:plasma membrane"/>
    <property type="evidence" value="ECO:0000318"/>
    <property type="project" value="GO_Central"/>
</dbReference>
<dbReference type="InterPro" id="IPR036179">
    <property type="entry name" value="Ig-like_dom_sf"/>
</dbReference>
<reference evidence="4" key="2">
    <citation type="submission" date="2021-01" db="UniProtKB">
        <authorList>
            <consortium name="EnsemblMetazoa"/>
        </authorList>
    </citation>
    <scope>IDENTIFICATION</scope>
</reference>
<evidence type="ECO:0000256" key="1">
    <source>
        <dbReference type="ARBA" id="ARBA00023319"/>
    </source>
</evidence>
<dbReference type="InterPro" id="IPR003598">
    <property type="entry name" value="Ig_sub2"/>
</dbReference>
<dbReference type="GO" id="GO:0007411">
    <property type="term" value="P:axon guidance"/>
    <property type="evidence" value="ECO:0000318"/>
    <property type="project" value="GO_Central"/>
</dbReference>
<dbReference type="Proteomes" id="UP000007110">
    <property type="component" value="Unassembled WGS sequence"/>
</dbReference>
<dbReference type="PANTHER" id="PTHR10075">
    <property type="entry name" value="BASIGIN RELATED"/>
    <property type="match status" value="1"/>
</dbReference>
<organism evidence="4 5">
    <name type="scientific">Strongylocentrotus purpuratus</name>
    <name type="common">Purple sea urchin</name>
    <dbReference type="NCBI Taxonomy" id="7668"/>
    <lineage>
        <taxon>Eukaryota</taxon>
        <taxon>Metazoa</taxon>
        <taxon>Echinodermata</taxon>
        <taxon>Eleutherozoa</taxon>
        <taxon>Echinozoa</taxon>
        <taxon>Echinoidea</taxon>
        <taxon>Euechinoidea</taxon>
        <taxon>Echinacea</taxon>
        <taxon>Camarodonta</taxon>
        <taxon>Echinidea</taxon>
        <taxon>Strongylocentrotidae</taxon>
        <taxon>Strongylocentrotus</taxon>
    </lineage>
</organism>
<dbReference type="KEGG" id="spu:105436462"/>
<keyword evidence="2" id="KW-0732">Signal</keyword>
<dbReference type="OrthoDB" id="6244967at2759"/>
<dbReference type="RefSeq" id="XP_030854038.1">
    <property type="nucleotide sequence ID" value="XM_030998178.1"/>
</dbReference>
<dbReference type="Pfam" id="PF13927">
    <property type="entry name" value="Ig_3"/>
    <property type="match status" value="1"/>
</dbReference>
<evidence type="ECO:0000313" key="5">
    <source>
        <dbReference type="Proteomes" id="UP000007110"/>
    </source>
</evidence>
<evidence type="ECO:0000313" key="4">
    <source>
        <dbReference type="EnsemblMetazoa" id="XP_030854038"/>
    </source>
</evidence>
<dbReference type="OMA" id="QFENECE"/>
<dbReference type="FunFam" id="2.60.40.10:FF:000612">
    <property type="entry name" value="palladin isoform X1"/>
    <property type="match status" value="1"/>
</dbReference>
<dbReference type="GO" id="GO:0007156">
    <property type="term" value="P:homophilic cell adhesion via plasma membrane adhesion molecules"/>
    <property type="evidence" value="ECO:0000318"/>
    <property type="project" value="GO_Central"/>
</dbReference>
<feature type="signal peptide" evidence="2">
    <location>
        <begin position="1"/>
        <end position="19"/>
    </location>
</feature>
<reference evidence="5" key="1">
    <citation type="submission" date="2015-02" db="EMBL/GenBank/DDBJ databases">
        <title>Genome sequencing for Strongylocentrotus purpuratus.</title>
        <authorList>
            <person name="Murali S."/>
            <person name="Liu Y."/>
            <person name="Vee V."/>
            <person name="English A."/>
            <person name="Wang M."/>
            <person name="Skinner E."/>
            <person name="Han Y."/>
            <person name="Muzny D.M."/>
            <person name="Worley K.C."/>
            <person name="Gibbs R.A."/>
        </authorList>
    </citation>
    <scope>NUCLEOTIDE SEQUENCE</scope>
</reference>
<dbReference type="InterPro" id="IPR003599">
    <property type="entry name" value="Ig_sub"/>
</dbReference>
<protein>
    <recommendedName>
        <fullName evidence="3">Ig-like domain-containing protein</fullName>
    </recommendedName>
</protein>
<dbReference type="GO" id="GO:0070593">
    <property type="term" value="P:dendrite self-avoidance"/>
    <property type="evidence" value="ECO:0000318"/>
    <property type="project" value="GO_Central"/>
</dbReference>